<dbReference type="EMBL" id="SEYY01000301">
    <property type="protein sequence ID" value="KAB7507539.1"/>
    <property type="molecule type" value="Genomic_DNA"/>
</dbReference>
<dbReference type="Gene3D" id="3.40.1090.10">
    <property type="entry name" value="Cytosolic phospholipase A2 catalytic domain"/>
    <property type="match status" value="1"/>
</dbReference>
<proteinExistence type="predicted"/>
<dbReference type="GO" id="GO:0016042">
    <property type="term" value="P:lipid catabolic process"/>
    <property type="evidence" value="ECO:0007669"/>
    <property type="project" value="UniProtKB-UniRule"/>
</dbReference>
<dbReference type="Pfam" id="PF01734">
    <property type="entry name" value="Patatin"/>
    <property type="match status" value="1"/>
</dbReference>
<evidence type="ECO:0000256" key="3">
    <source>
        <dbReference type="ARBA" id="ARBA00023098"/>
    </source>
</evidence>
<evidence type="ECO:0000313" key="7">
    <source>
        <dbReference type="Proteomes" id="UP000326759"/>
    </source>
</evidence>
<dbReference type="CDD" id="cd07211">
    <property type="entry name" value="Pat_PNPLA8"/>
    <property type="match status" value="1"/>
</dbReference>
<comment type="caution">
    <text evidence="6">The sequence shown here is derived from an EMBL/GenBank/DDBJ whole genome shotgun (WGS) entry which is preliminary data.</text>
</comment>
<organism evidence="6 7">
    <name type="scientific">Armadillidium nasatum</name>
    <dbReference type="NCBI Taxonomy" id="96803"/>
    <lineage>
        <taxon>Eukaryota</taxon>
        <taxon>Metazoa</taxon>
        <taxon>Ecdysozoa</taxon>
        <taxon>Arthropoda</taxon>
        <taxon>Crustacea</taxon>
        <taxon>Multicrustacea</taxon>
        <taxon>Malacostraca</taxon>
        <taxon>Eumalacostraca</taxon>
        <taxon>Peracarida</taxon>
        <taxon>Isopoda</taxon>
        <taxon>Oniscidea</taxon>
        <taxon>Crinocheta</taxon>
        <taxon>Armadillidiidae</taxon>
        <taxon>Armadillidium</taxon>
    </lineage>
</organism>
<sequence>QCSGISRLLKILHSSKDTSTQEGSRQTLAILGYSAPVSSHGIKILSIDGGGTRGLVAIDMLRHLEEKTKCPVHELFDLVCGVSTGAIIAVLIGVHRLSLDAIERLYKEISTLIFSQTTIKGTASLVWNNSYYDSDVWTEILKIHMGETPMIETASKEETKKLCLVSTQANSNWVKAFLFRNYNFPYRAASHFNGCSSARLWEGVRASAAAPGYFSEFKLNDLILLDGGVMVNNPTAIALHEARNIWPDTPLQSVVSLGTGRYEPLIIEGDKSINWASRLRTIINSATDTEGVHTTLHDLLPGNVYFRLNPYLSEEITLDETREDKLDCLKKDTSLYVRKNESKLDEAVESLLRPKSLMDKTKDYVTLQKQMYEL</sequence>
<keyword evidence="2 4" id="KW-0442">Lipid degradation</keyword>
<name>A0A5N5TN08_9CRUS</name>
<dbReference type="GO" id="GO:0016020">
    <property type="term" value="C:membrane"/>
    <property type="evidence" value="ECO:0007669"/>
    <property type="project" value="TreeGrafter"/>
</dbReference>
<feature type="short sequence motif" description="GXGXXG" evidence="4">
    <location>
        <begin position="49"/>
        <end position="54"/>
    </location>
</feature>
<evidence type="ECO:0000256" key="4">
    <source>
        <dbReference type="PROSITE-ProRule" id="PRU01161"/>
    </source>
</evidence>
<evidence type="ECO:0000259" key="5">
    <source>
        <dbReference type="PROSITE" id="PS51635"/>
    </source>
</evidence>
<feature type="active site" description="Nucleophile" evidence="4">
    <location>
        <position position="83"/>
    </location>
</feature>
<dbReference type="AlphaFoldDB" id="A0A5N5TN08"/>
<dbReference type="SUPFAM" id="SSF52151">
    <property type="entry name" value="FabD/lysophospholipase-like"/>
    <property type="match status" value="1"/>
</dbReference>
<dbReference type="GO" id="GO:0019369">
    <property type="term" value="P:arachidonate metabolic process"/>
    <property type="evidence" value="ECO:0007669"/>
    <property type="project" value="TreeGrafter"/>
</dbReference>
<evidence type="ECO:0000256" key="2">
    <source>
        <dbReference type="ARBA" id="ARBA00022963"/>
    </source>
</evidence>
<dbReference type="Proteomes" id="UP000326759">
    <property type="component" value="Unassembled WGS sequence"/>
</dbReference>
<dbReference type="OrthoDB" id="630895at2759"/>
<dbReference type="InterPro" id="IPR016035">
    <property type="entry name" value="Acyl_Trfase/lysoPLipase"/>
</dbReference>
<feature type="short sequence motif" description="DGA/G" evidence="4">
    <location>
        <begin position="226"/>
        <end position="228"/>
    </location>
</feature>
<keyword evidence="1 4" id="KW-0378">Hydrolase</keyword>
<feature type="active site" description="Proton acceptor" evidence="4">
    <location>
        <position position="226"/>
    </location>
</feature>
<feature type="domain" description="PNPLA" evidence="5">
    <location>
        <begin position="45"/>
        <end position="239"/>
    </location>
</feature>
<gene>
    <name evidence="6" type="primary">PNPLA8</name>
    <name evidence="6" type="ORF">Anas_00105</name>
</gene>
<dbReference type="GO" id="GO:0047499">
    <property type="term" value="F:calcium-independent phospholipase A2 activity"/>
    <property type="evidence" value="ECO:0007669"/>
    <property type="project" value="TreeGrafter"/>
</dbReference>
<keyword evidence="3 4" id="KW-0443">Lipid metabolism</keyword>
<reference evidence="6 7" key="1">
    <citation type="journal article" date="2019" name="PLoS Biol.">
        <title>Sex chromosomes control vertical transmission of feminizing Wolbachia symbionts in an isopod.</title>
        <authorList>
            <person name="Becking T."/>
            <person name="Chebbi M.A."/>
            <person name="Giraud I."/>
            <person name="Moumen B."/>
            <person name="Laverre T."/>
            <person name="Caubet Y."/>
            <person name="Peccoud J."/>
            <person name="Gilbert C."/>
            <person name="Cordaux R."/>
        </authorList>
    </citation>
    <scope>NUCLEOTIDE SEQUENCE [LARGE SCALE GENOMIC DNA]</scope>
    <source>
        <strain evidence="6">ANa2</strain>
        <tissue evidence="6">Whole body excluding digestive tract and cuticle</tissue>
    </source>
</reference>
<dbReference type="PANTHER" id="PTHR24185">
    <property type="entry name" value="CALCIUM-INDEPENDENT PHOSPHOLIPASE A2-GAMMA"/>
    <property type="match status" value="1"/>
</dbReference>
<dbReference type="PROSITE" id="PS51635">
    <property type="entry name" value="PNPLA"/>
    <property type="match status" value="1"/>
</dbReference>
<dbReference type="InterPro" id="IPR045217">
    <property type="entry name" value="PNPLA8-like"/>
</dbReference>
<feature type="non-terminal residue" evidence="6">
    <location>
        <position position="1"/>
    </location>
</feature>
<evidence type="ECO:0000256" key="1">
    <source>
        <dbReference type="ARBA" id="ARBA00022801"/>
    </source>
</evidence>
<accession>A0A5N5TN08</accession>
<protein>
    <submittedName>
        <fullName evidence="6">Calcium-independent phospholipase A2-gamma</fullName>
    </submittedName>
</protein>
<dbReference type="InterPro" id="IPR002641">
    <property type="entry name" value="PNPLA_dom"/>
</dbReference>
<feature type="short sequence motif" description="GXSXG" evidence="4">
    <location>
        <begin position="81"/>
        <end position="85"/>
    </location>
</feature>
<dbReference type="PANTHER" id="PTHR24185:SF1">
    <property type="entry name" value="CALCIUM-INDEPENDENT PHOSPHOLIPASE A2-GAMMA"/>
    <property type="match status" value="1"/>
</dbReference>
<keyword evidence="7" id="KW-1185">Reference proteome</keyword>
<evidence type="ECO:0000313" key="6">
    <source>
        <dbReference type="EMBL" id="KAB7507539.1"/>
    </source>
</evidence>